<reference evidence="1" key="1">
    <citation type="journal article" date="2021" name="Proc. Natl. Acad. Sci. U.S.A.">
        <title>A Catalog of Tens of Thousands of Viruses from Human Metagenomes Reveals Hidden Associations with Chronic Diseases.</title>
        <authorList>
            <person name="Tisza M.J."/>
            <person name="Buck C.B."/>
        </authorList>
    </citation>
    <scope>NUCLEOTIDE SEQUENCE</scope>
    <source>
        <strain evidence="1">Ctd0M1</strain>
    </source>
</reference>
<proteinExistence type="predicted"/>
<organism evidence="1">
    <name type="scientific">virus sp. ctd0M1</name>
    <dbReference type="NCBI Taxonomy" id="2827993"/>
    <lineage>
        <taxon>Viruses</taxon>
    </lineage>
</organism>
<accession>A0A8S5REB8</accession>
<dbReference type="Pfam" id="PF13597">
    <property type="entry name" value="NRDD"/>
    <property type="match status" value="1"/>
</dbReference>
<dbReference type="GO" id="GO:0006260">
    <property type="term" value="P:DNA replication"/>
    <property type="evidence" value="ECO:0007669"/>
    <property type="project" value="InterPro"/>
</dbReference>
<dbReference type="EMBL" id="BK059094">
    <property type="protein sequence ID" value="DAE29413.1"/>
    <property type="molecule type" value="Genomic_DNA"/>
</dbReference>
<name>A0A8S5REB8_9VIRU</name>
<protein>
    <submittedName>
        <fullName evidence="1">Anaerobic ribonucleoside triphosphate reductase</fullName>
    </submittedName>
</protein>
<dbReference type="GO" id="GO:0008998">
    <property type="term" value="F:ribonucleoside-triphosphate reductase (thioredoxin) activity"/>
    <property type="evidence" value="ECO:0007669"/>
    <property type="project" value="InterPro"/>
</dbReference>
<sequence>MVDNVELKDEERQKCEIWTRVMGYCRPTSEFNKGKKSEFKERKCFTEAKAVAGMENIKFQASLDSGCSCVAAE</sequence>
<evidence type="ECO:0000313" key="1">
    <source>
        <dbReference type="EMBL" id="DAE29413.1"/>
    </source>
</evidence>
<dbReference type="InterPro" id="IPR012833">
    <property type="entry name" value="NrdD"/>
</dbReference>